<dbReference type="PANTHER" id="PTHR42029">
    <property type="entry name" value="AN04G07800"/>
    <property type="match status" value="1"/>
</dbReference>
<keyword evidence="3" id="KW-1185">Reference proteome</keyword>
<dbReference type="AlphaFoldDB" id="A0A9P0EFU3"/>
<gene>
    <name evidence="2" type="ORF">CSOL1703_00013136</name>
</gene>
<name>A0A9P0EFU3_9HYPO</name>
<keyword evidence="1" id="KW-0812">Transmembrane</keyword>
<evidence type="ECO:0000313" key="2">
    <source>
        <dbReference type="EMBL" id="CAH0046900.1"/>
    </source>
</evidence>
<feature type="transmembrane region" description="Helical" evidence="1">
    <location>
        <begin position="42"/>
        <end position="59"/>
    </location>
</feature>
<organism evidence="2 3">
    <name type="scientific">Clonostachys solani</name>
    <dbReference type="NCBI Taxonomy" id="160281"/>
    <lineage>
        <taxon>Eukaryota</taxon>
        <taxon>Fungi</taxon>
        <taxon>Dikarya</taxon>
        <taxon>Ascomycota</taxon>
        <taxon>Pezizomycotina</taxon>
        <taxon>Sordariomycetes</taxon>
        <taxon>Hypocreomycetidae</taxon>
        <taxon>Hypocreales</taxon>
        <taxon>Bionectriaceae</taxon>
        <taxon>Clonostachys</taxon>
    </lineage>
</organism>
<comment type="caution">
    <text evidence="2">The sequence shown here is derived from an EMBL/GenBank/DDBJ whole genome shotgun (WGS) entry which is preliminary data.</text>
</comment>
<dbReference type="EMBL" id="CABFOC020000015">
    <property type="protein sequence ID" value="CAH0046900.1"/>
    <property type="molecule type" value="Genomic_DNA"/>
</dbReference>
<sequence>MSRVESTAGQKPTSVDQGVMVGALLMMATIALANMRSGTPVWGWYLSSTVVPLIISWNLHNIFEIYANFAYFNNGDQTLFTYSRPFEAAFRPLVVHRLLPPEAYTVAPVSDPWWIFTTASLFYNIRYRYELGIVDIIVASPRFGVLLCSMIVSIIFIVVDVLACLTDAIILGDFKTDLDKLRRRRMTRILPLNAMPEQPMWTFRNLETERPSPWSKAPEEEPRVLLVEHSEAQISGREIV</sequence>
<protein>
    <submittedName>
        <fullName evidence="2">Uncharacterized protein</fullName>
    </submittedName>
</protein>
<feature type="transmembrane region" description="Helical" evidence="1">
    <location>
        <begin position="150"/>
        <end position="174"/>
    </location>
</feature>
<reference evidence="3" key="1">
    <citation type="submission" date="2019-06" db="EMBL/GenBank/DDBJ databases">
        <authorList>
            <person name="Broberg M."/>
        </authorList>
    </citation>
    <scope>NUCLEOTIDE SEQUENCE [LARGE SCALE GENOMIC DNA]</scope>
</reference>
<evidence type="ECO:0000256" key="1">
    <source>
        <dbReference type="SAM" id="Phobius"/>
    </source>
</evidence>
<keyword evidence="1" id="KW-0472">Membrane</keyword>
<proteinExistence type="predicted"/>
<feature type="transmembrane region" description="Helical" evidence="1">
    <location>
        <begin position="18"/>
        <end position="35"/>
    </location>
</feature>
<dbReference type="Proteomes" id="UP000775872">
    <property type="component" value="Unassembled WGS sequence"/>
</dbReference>
<accession>A0A9P0EFU3</accession>
<evidence type="ECO:0000313" key="3">
    <source>
        <dbReference type="Proteomes" id="UP000775872"/>
    </source>
</evidence>
<dbReference type="OrthoDB" id="5420247at2759"/>
<reference evidence="2 3" key="2">
    <citation type="submission" date="2021-10" db="EMBL/GenBank/DDBJ databases">
        <authorList>
            <person name="Piombo E."/>
        </authorList>
    </citation>
    <scope>NUCLEOTIDE SEQUENCE [LARGE SCALE GENOMIC DNA]</scope>
</reference>
<dbReference type="PANTHER" id="PTHR42029:SF3">
    <property type="entry name" value="AN04G07800"/>
    <property type="match status" value="1"/>
</dbReference>
<keyword evidence="1" id="KW-1133">Transmembrane helix</keyword>